<dbReference type="GO" id="GO:0005886">
    <property type="term" value="C:plasma membrane"/>
    <property type="evidence" value="ECO:0007669"/>
    <property type="project" value="InterPro"/>
</dbReference>
<dbReference type="InterPro" id="IPR001972">
    <property type="entry name" value="Stomatin_HflK_fam"/>
</dbReference>
<dbReference type="PRINTS" id="PR00721">
    <property type="entry name" value="STOMATIN"/>
</dbReference>
<comment type="subcellular location">
    <subcellularLocation>
        <location evidence="1">Membrane</location>
        <topology evidence="1">Single-pass membrane protein</topology>
    </subcellularLocation>
</comment>
<dbReference type="Gene3D" id="3.30.479.30">
    <property type="entry name" value="Band 7 domain"/>
    <property type="match status" value="1"/>
</dbReference>
<proteinExistence type="inferred from homology"/>
<dbReference type="PANTHER" id="PTHR10264">
    <property type="entry name" value="BAND 7 PROTEIN-RELATED"/>
    <property type="match status" value="1"/>
</dbReference>
<dbReference type="SMART" id="SM00244">
    <property type="entry name" value="PHB"/>
    <property type="match status" value="1"/>
</dbReference>
<protein>
    <submittedName>
        <fullName evidence="5">Slipin family protein</fullName>
    </submittedName>
</protein>
<keyword evidence="3" id="KW-0472">Membrane</keyword>
<keyword evidence="3" id="KW-0812">Transmembrane</keyword>
<name>A0A844BIB0_9RHOB</name>
<reference evidence="5 6" key="1">
    <citation type="submission" date="2019-11" db="EMBL/GenBank/DDBJ databases">
        <title>Draft Whole-Genome sequence of the marine photosynthetic bacterium Rhodovulum strictum DSM 11289.</title>
        <authorList>
            <person name="Kyndt J.A."/>
            <person name="Meyer T.E."/>
        </authorList>
    </citation>
    <scope>NUCLEOTIDE SEQUENCE [LARGE SCALE GENOMIC DNA]</scope>
    <source>
        <strain evidence="5 6">DSM 11289</strain>
    </source>
</reference>
<feature type="domain" description="Band 7" evidence="4">
    <location>
        <begin position="23"/>
        <end position="180"/>
    </location>
</feature>
<gene>
    <name evidence="5" type="ORF">GH815_14555</name>
</gene>
<dbReference type="Proteomes" id="UP000466730">
    <property type="component" value="Unassembled WGS sequence"/>
</dbReference>
<dbReference type="Gene3D" id="6.10.250.2090">
    <property type="match status" value="1"/>
</dbReference>
<dbReference type="CDD" id="cd08826">
    <property type="entry name" value="SPFH_eoslipins_u1"/>
    <property type="match status" value="1"/>
</dbReference>
<dbReference type="OrthoDB" id="9809197at2"/>
<evidence type="ECO:0000313" key="6">
    <source>
        <dbReference type="Proteomes" id="UP000466730"/>
    </source>
</evidence>
<dbReference type="Pfam" id="PF01145">
    <property type="entry name" value="Band_7"/>
    <property type="match status" value="1"/>
</dbReference>
<dbReference type="SUPFAM" id="SSF117892">
    <property type="entry name" value="Band 7/SPFH domain"/>
    <property type="match status" value="1"/>
</dbReference>
<evidence type="ECO:0000256" key="3">
    <source>
        <dbReference type="SAM" id="Phobius"/>
    </source>
</evidence>
<keyword evidence="6" id="KW-1185">Reference proteome</keyword>
<feature type="transmembrane region" description="Helical" evidence="3">
    <location>
        <begin position="7"/>
        <end position="28"/>
    </location>
</feature>
<evidence type="ECO:0000256" key="1">
    <source>
        <dbReference type="ARBA" id="ARBA00004167"/>
    </source>
</evidence>
<dbReference type="FunFam" id="3.30.479.30:FF:000004">
    <property type="entry name" value="Putative membrane protease family, stomatin"/>
    <property type="match status" value="1"/>
</dbReference>
<dbReference type="InterPro" id="IPR036013">
    <property type="entry name" value="Band_7/SPFH_dom_sf"/>
</dbReference>
<evidence type="ECO:0000259" key="4">
    <source>
        <dbReference type="SMART" id="SM00244"/>
    </source>
</evidence>
<dbReference type="InterPro" id="IPR001107">
    <property type="entry name" value="Band_7"/>
</dbReference>
<dbReference type="GO" id="GO:0098552">
    <property type="term" value="C:side of membrane"/>
    <property type="evidence" value="ECO:0007669"/>
    <property type="project" value="UniProtKB-ARBA"/>
</dbReference>
<comment type="caution">
    <text evidence="5">The sequence shown here is derived from an EMBL/GenBank/DDBJ whole genome shotgun (WGS) entry which is preliminary data.</text>
</comment>
<evidence type="ECO:0000313" key="5">
    <source>
        <dbReference type="EMBL" id="MRH22208.1"/>
    </source>
</evidence>
<organism evidence="5 6">
    <name type="scientific">Rhodovulum strictum</name>
    <dbReference type="NCBI Taxonomy" id="58314"/>
    <lineage>
        <taxon>Bacteria</taxon>
        <taxon>Pseudomonadati</taxon>
        <taxon>Pseudomonadota</taxon>
        <taxon>Alphaproteobacteria</taxon>
        <taxon>Rhodobacterales</taxon>
        <taxon>Paracoccaceae</taxon>
        <taxon>Rhodovulum</taxon>
    </lineage>
</organism>
<dbReference type="PANTHER" id="PTHR10264:SF19">
    <property type="entry name" value="AT06885P-RELATED"/>
    <property type="match status" value="1"/>
</dbReference>
<accession>A0A844BIB0</accession>
<dbReference type="RefSeq" id="WP_153749490.1">
    <property type="nucleotide sequence ID" value="NZ_BAAADI010000040.1"/>
</dbReference>
<comment type="similarity">
    <text evidence="2">Belongs to the band 7/mec-2 family.</text>
</comment>
<dbReference type="InterPro" id="IPR043202">
    <property type="entry name" value="Band-7_stomatin-like"/>
</dbReference>
<dbReference type="EMBL" id="WJPO01000026">
    <property type="protein sequence ID" value="MRH22208.1"/>
    <property type="molecule type" value="Genomic_DNA"/>
</dbReference>
<keyword evidence="3" id="KW-1133">Transmembrane helix</keyword>
<sequence length="258" mass="28758">MDFLFDFGFYGVLAAFLVALLASAIRILREYERAVVFTLGRFTGVKGPGLIIVIPGIQQVVRVDMRVKVLDVPSQDVISKDNVSVRVNAVIYFRVMDPERATIQVENFMQATSELAQTTLRSVLGKHELDEMLSERDTLNRDIQELLDAQTDTWGIKVSNVEIKHVDVTETMIRAIARQAEAERERRAKVINAEGEAQAAQKLLEAAQIMARDPGAMQLRYLSSLNVIAGEKNSTIIFPFPMELAGLIPSIRAVAKQD</sequence>
<dbReference type="AlphaFoldDB" id="A0A844BIB0"/>
<evidence type="ECO:0000256" key="2">
    <source>
        <dbReference type="ARBA" id="ARBA00008164"/>
    </source>
</evidence>